<keyword evidence="9 13" id="KW-0067">ATP-binding</keyword>
<keyword evidence="10" id="KW-0460">Magnesium</keyword>
<evidence type="ECO:0000313" key="17">
    <source>
        <dbReference type="RefSeq" id="XP_055893463.1"/>
    </source>
</evidence>
<feature type="compositionally biased region" description="Basic and acidic residues" evidence="14">
    <location>
        <begin position="354"/>
        <end position="405"/>
    </location>
</feature>
<evidence type="ECO:0000256" key="1">
    <source>
        <dbReference type="ARBA" id="ARBA00001946"/>
    </source>
</evidence>
<feature type="compositionally biased region" description="Basic and acidic residues" evidence="14">
    <location>
        <begin position="633"/>
        <end position="646"/>
    </location>
</feature>
<evidence type="ECO:0000256" key="8">
    <source>
        <dbReference type="ARBA" id="ARBA00022777"/>
    </source>
</evidence>
<feature type="region of interest" description="Disordered" evidence="14">
    <location>
        <begin position="615"/>
        <end position="646"/>
    </location>
</feature>
<dbReference type="Pfam" id="PF00069">
    <property type="entry name" value="Pkinase"/>
    <property type="match status" value="1"/>
</dbReference>
<dbReference type="PANTHER" id="PTHR44899:SF3">
    <property type="entry name" value="SERINE_THREONINE-PROTEIN KINASE NEK1"/>
    <property type="match status" value="1"/>
</dbReference>
<dbReference type="PROSITE" id="PS00108">
    <property type="entry name" value="PROTEIN_KINASE_ST"/>
    <property type="match status" value="1"/>
</dbReference>
<evidence type="ECO:0000256" key="5">
    <source>
        <dbReference type="ARBA" id="ARBA00022679"/>
    </source>
</evidence>
<dbReference type="SMART" id="SM00220">
    <property type="entry name" value="S_TKc"/>
    <property type="match status" value="1"/>
</dbReference>
<dbReference type="AlphaFoldDB" id="A0A9W3B1V6"/>
<keyword evidence="8" id="KW-0418">Kinase</keyword>
<evidence type="ECO:0000256" key="2">
    <source>
        <dbReference type="ARBA" id="ARBA00010886"/>
    </source>
</evidence>
<feature type="compositionally biased region" description="Acidic residues" evidence="14">
    <location>
        <begin position="1139"/>
        <end position="1152"/>
    </location>
</feature>
<dbReference type="Gene3D" id="1.10.510.10">
    <property type="entry name" value="Transferase(Phosphotransferase) domain 1"/>
    <property type="match status" value="1"/>
</dbReference>
<evidence type="ECO:0000256" key="11">
    <source>
        <dbReference type="ARBA" id="ARBA00047899"/>
    </source>
</evidence>
<feature type="region of interest" description="Disordered" evidence="14">
    <location>
        <begin position="712"/>
        <end position="768"/>
    </location>
</feature>
<comment type="cofactor">
    <cofactor evidence="1">
        <name>Mg(2+)</name>
        <dbReference type="ChEBI" id="CHEBI:18420"/>
    </cofactor>
</comment>
<organism evidence="16 17">
    <name type="scientific">Biomphalaria glabrata</name>
    <name type="common">Bloodfluke planorb</name>
    <name type="synonym">Freshwater snail</name>
    <dbReference type="NCBI Taxonomy" id="6526"/>
    <lineage>
        <taxon>Eukaryota</taxon>
        <taxon>Metazoa</taxon>
        <taxon>Spiralia</taxon>
        <taxon>Lophotrochozoa</taxon>
        <taxon>Mollusca</taxon>
        <taxon>Gastropoda</taxon>
        <taxon>Heterobranchia</taxon>
        <taxon>Euthyneura</taxon>
        <taxon>Panpulmonata</taxon>
        <taxon>Hygrophila</taxon>
        <taxon>Lymnaeoidea</taxon>
        <taxon>Planorbidae</taxon>
        <taxon>Biomphalaria</taxon>
    </lineage>
</organism>
<dbReference type="InterPro" id="IPR011009">
    <property type="entry name" value="Kinase-like_dom_sf"/>
</dbReference>
<feature type="domain" description="Protein kinase" evidence="15">
    <location>
        <begin position="4"/>
        <end position="258"/>
    </location>
</feature>
<comment type="catalytic activity">
    <reaction evidence="12">
        <text>L-seryl-[protein] + ATP = O-phospho-L-seryl-[protein] + ADP + H(+)</text>
        <dbReference type="Rhea" id="RHEA:17989"/>
        <dbReference type="Rhea" id="RHEA-COMP:9863"/>
        <dbReference type="Rhea" id="RHEA-COMP:11604"/>
        <dbReference type="ChEBI" id="CHEBI:15378"/>
        <dbReference type="ChEBI" id="CHEBI:29999"/>
        <dbReference type="ChEBI" id="CHEBI:30616"/>
        <dbReference type="ChEBI" id="CHEBI:83421"/>
        <dbReference type="ChEBI" id="CHEBI:456216"/>
        <dbReference type="EC" id="2.7.11.1"/>
    </reaction>
</comment>
<feature type="binding site" evidence="13">
    <location>
        <position position="33"/>
    </location>
    <ligand>
        <name>ATP</name>
        <dbReference type="ChEBI" id="CHEBI:30616"/>
    </ligand>
</feature>
<feature type="region of interest" description="Disordered" evidence="14">
    <location>
        <begin position="287"/>
        <end position="445"/>
    </location>
</feature>
<dbReference type="GO" id="GO:0005524">
    <property type="term" value="F:ATP binding"/>
    <property type="evidence" value="ECO:0007669"/>
    <property type="project" value="UniProtKB-UniRule"/>
</dbReference>
<dbReference type="GO" id="GO:0004674">
    <property type="term" value="F:protein serine/threonine kinase activity"/>
    <property type="evidence" value="ECO:0007669"/>
    <property type="project" value="UniProtKB-KW"/>
</dbReference>
<feature type="compositionally biased region" description="Polar residues" evidence="14">
    <location>
        <begin position="998"/>
        <end position="1009"/>
    </location>
</feature>
<comment type="catalytic activity">
    <reaction evidence="11">
        <text>L-threonyl-[protein] + ATP = O-phospho-L-threonyl-[protein] + ADP + H(+)</text>
        <dbReference type="Rhea" id="RHEA:46608"/>
        <dbReference type="Rhea" id="RHEA-COMP:11060"/>
        <dbReference type="Rhea" id="RHEA-COMP:11605"/>
        <dbReference type="ChEBI" id="CHEBI:15378"/>
        <dbReference type="ChEBI" id="CHEBI:30013"/>
        <dbReference type="ChEBI" id="CHEBI:30616"/>
        <dbReference type="ChEBI" id="CHEBI:61977"/>
        <dbReference type="ChEBI" id="CHEBI:456216"/>
        <dbReference type="EC" id="2.7.11.1"/>
    </reaction>
</comment>
<dbReference type="PANTHER" id="PTHR44899">
    <property type="entry name" value="CAMK FAMILY PROTEIN KINASE"/>
    <property type="match status" value="1"/>
</dbReference>
<dbReference type="SUPFAM" id="SSF56112">
    <property type="entry name" value="Protein kinase-like (PK-like)"/>
    <property type="match status" value="1"/>
</dbReference>
<accession>A0A9W3B1V6</accession>
<feature type="region of interest" description="Disordered" evidence="14">
    <location>
        <begin position="555"/>
        <end position="602"/>
    </location>
</feature>
<evidence type="ECO:0000256" key="7">
    <source>
        <dbReference type="ARBA" id="ARBA00022741"/>
    </source>
</evidence>
<dbReference type="FunFam" id="3.30.200.20:FF:000097">
    <property type="entry name" value="Probable serine/threonine-protein kinase nek1"/>
    <property type="match status" value="1"/>
</dbReference>
<dbReference type="InterPro" id="IPR008271">
    <property type="entry name" value="Ser/Thr_kinase_AS"/>
</dbReference>
<dbReference type="Gene3D" id="3.30.200.20">
    <property type="entry name" value="Phosphorylase Kinase, domain 1"/>
    <property type="match status" value="1"/>
</dbReference>
<feature type="compositionally biased region" description="Acidic residues" evidence="14">
    <location>
        <begin position="1068"/>
        <end position="1077"/>
    </location>
</feature>
<evidence type="ECO:0000256" key="13">
    <source>
        <dbReference type="PROSITE-ProRule" id="PRU10141"/>
    </source>
</evidence>
<dbReference type="EC" id="2.7.11.1" evidence="3"/>
<feature type="compositionally biased region" description="Gly residues" evidence="14">
    <location>
        <begin position="581"/>
        <end position="592"/>
    </location>
</feature>
<evidence type="ECO:0000256" key="4">
    <source>
        <dbReference type="ARBA" id="ARBA00022527"/>
    </source>
</evidence>
<evidence type="ECO:0000256" key="3">
    <source>
        <dbReference type="ARBA" id="ARBA00012513"/>
    </source>
</evidence>
<dbReference type="PROSITE" id="PS00107">
    <property type="entry name" value="PROTEIN_KINASE_ATP"/>
    <property type="match status" value="1"/>
</dbReference>
<feature type="compositionally biased region" description="Polar residues" evidence="14">
    <location>
        <begin position="846"/>
        <end position="861"/>
    </location>
</feature>
<gene>
    <name evidence="17" type="primary">LOC106066437</name>
</gene>
<feature type="region of interest" description="Disordered" evidence="14">
    <location>
        <begin position="1068"/>
        <end position="1152"/>
    </location>
</feature>
<feature type="compositionally biased region" description="Acidic residues" evidence="14">
    <location>
        <begin position="1103"/>
        <end position="1123"/>
    </location>
</feature>
<keyword evidence="7 13" id="KW-0547">Nucleotide-binding</keyword>
<evidence type="ECO:0000313" key="16">
    <source>
        <dbReference type="Proteomes" id="UP001165740"/>
    </source>
</evidence>
<reference evidence="17" key="1">
    <citation type="submission" date="2025-08" db="UniProtKB">
        <authorList>
            <consortium name="RefSeq"/>
        </authorList>
    </citation>
    <scope>IDENTIFICATION</scope>
</reference>
<dbReference type="GO" id="GO:0046872">
    <property type="term" value="F:metal ion binding"/>
    <property type="evidence" value="ECO:0007669"/>
    <property type="project" value="UniProtKB-KW"/>
</dbReference>
<proteinExistence type="inferred from homology"/>
<evidence type="ECO:0000256" key="9">
    <source>
        <dbReference type="ARBA" id="ARBA00022840"/>
    </source>
</evidence>
<feature type="compositionally biased region" description="Basic and acidic residues" evidence="14">
    <location>
        <begin position="412"/>
        <end position="427"/>
    </location>
</feature>
<protein>
    <recommendedName>
        <fullName evidence="3">non-specific serine/threonine protein kinase</fullName>
        <ecNumber evidence="3">2.7.11.1</ecNumber>
    </recommendedName>
</protein>
<keyword evidence="4" id="KW-0723">Serine/threonine-protein kinase</keyword>
<evidence type="ECO:0000259" key="15">
    <source>
        <dbReference type="PROSITE" id="PS50011"/>
    </source>
</evidence>
<evidence type="ECO:0000256" key="6">
    <source>
        <dbReference type="ARBA" id="ARBA00022723"/>
    </source>
</evidence>
<keyword evidence="5" id="KW-0808">Transferase</keyword>
<dbReference type="GeneID" id="106066437"/>
<dbReference type="Proteomes" id="UP001165740">
    <property type="component" value="Chromosome 8"/>
</dbReference>
<dbReference type="InterPro" id="IPR051131">
    <property type="entry name" value="NEK_Ser/Thr_kinase_NIMA"/>
</dbReference>
<keyword evidence="16" id="KW-1185">Reference proteome</keyword>
<dbReference type="RefSeq" id="XP_055893463.1">
    <property type="nucleotide sequence ID" value="XM_056037488.1"/>
</dbReference>
<evidence type="ECO:0000256" key="10">
    <source>
        <dbReference type="ARBA" id="ARBA00022842"/>
    </source>
</evidence>
<comment type="similarity">
    <text evidence="2">Belongs to the protein kinase superfamily. NEK Ser/Thr protein kinase family. NIMA subfamily.</text>
</comment>
<feature type="region of interest" description="Disordered" evidence="14">
    <location>
        <begin position="1037"/>
        <end position="1056"/>
    </location>
</feature>
<evidence type="ECO:0000256" key="14">
    <source>
        <dbReference type="SAM" id="MobiDB-lite"/>
    </source>
</evidence>
<dbReference type="InterPro" id="IPR000719">
    <property type="entry name" value="Prot_kinase_dom"/>
</dbReference>
<sequence length="1233" mass="137780">MNKYQRIKQIGEGAFGKAILVKKKDSARQYVIKEINIIKMSVKEREESRKEVAVLSQLKHPNIVSYIESFEEKGSLYIVMNYCSGGDMYGKINERRGQLFSEDQILDWFVQLCLAIKHIHDRKILHRDIKSQNIFLTNTGTVQLGDFGIAKVLNTTAQLAHTCIGTPYYLSPEIVENMPYNNKSDIWSMGCVLYELTTLKHAFEAPNMKNLVLKIIRGSYLPLPPQYSYDLRGLIAQMFKRNPRDRPSVNTILRKNFIMQRVRKFLSDQDMQEEFSHTVMHGHKIAKALPPAPKPSADPSKKPNSTPRPGSANKKYDPAAVYGAPLNSSKNRMSGEKKRPSTPGRQAPIPGQVDWDKKRKERQELEEKRRAEMKKREQDMFERKQKELMDKQKIQRMNKAREEGWKQLIDPHSIDENRAQTPKDNRPKSPRPLPVPKVNNENRNRGDYQAYNQFLDKLYPDRPPAAAVRNMNHVEVVYMAAPRPLPAAQQPKLAAGPQFNMGPLGVPAAIDQAGRDRYSYNMQFGAQAAHRARLVEDFLYNKQLAQINKARAQNDLYGYRPPSAQRYSPVPAPRRGPSPGPGRGNVGGGRGGASNSREREEQAYLEKLRQIREQNFKDRRAIQGVNEPPNANRNKDSESTEERKKKVEALKLQAEHWAEMRKNRPDSALPQAATPVAMTGALQAIGAIDPKQAANQGGAQEPVVPLTNALNVVGGSSESDRPQSAHQKKKDGILKRLNNKNPSRSKWKAPASPAVAEDVERKQWGPPVSPAVNLEELEASKPHWGSGKDLHLSNVPLEMTASLMEATTAADQVVRMDAAGDKEKSRGRWGKQPDVVKALDQMPVSQDTLTGNDSAKVSSPTLPGPPAGVGVTITITQKPVSGPPNIEGGTSEGKQTITKRPLPPPPIRSGTMVISRGTTDKNIPVVDEADSGKKLTVAKGDKSVESMDELRNDAKSVQLKMTSGNFDLKREQVKLLRTISEPNLTSLFTALDVVNTSAPSTPSSLNQTASRRHHSLDLTIVPEDDDIDEVDKPIVEEDDFAEEDIILENNDGEDEDFTRMLESMQTFIDDDDDDDANNENLDQTKVNEVKAKPDLQKSQSEKEPDDNADDGDDEGDSNEDEDETPKLDNMSLQAVLNLEDSDDDINFGDEDDKDYDRFGHLEQMRKELMDLLGADKLRVVYAVAQKSMEDDNVQLEDATKEALNLMGSKASETLFAKIFKLALADTAYTEDDQ</sequence>
<feature type="region of interest" description="Disordered" evidence="14">
    <location>
        <begin position="846"/>
        <end position="913"/>
    </location>
</feature>
<dbReference type="PROSITE" id="PS50011">
    <property type="entry name" value="PROTEIN_KINASE_DOM"/>
    <property type="match status" value="1"/>
</dbReference>
<feature type="compositionally biased region" description="Basic and acidic residues" evidence="14">
    <location>
        <begin position="1085"/>
        <end position="1102"/>
    </location>
</feature>
<keyword evidence="6" id="KW-0479">Metal-binding</keyword>
<feature type="region of interest" description="Disordered" evidence="14">
    <location>
        <begin position="998"/>
        <end position="1017"/>
    </location>
</feature>
<dbReference type="FunFam" id="1.10.510.10:FF:000172">
    <property type="entry name" value="serine/threonine-protein kinase Nek1 isoform X1"/>
    <property type="match status" value="1"/>
</dbReference>
<feature type="compositionally biased region" description="Pro residues" evidence="14">
    <location>
        <begin position="570"/>
        <end position="580"/>
    </location>
</feature>
<name>A0A9W3B1V6_BIOGL</name>
<evidence type="ECO:0000256" key="12">
    <source>
        <dbReference type="ARBA" id="ARBA00048679"/>
    </source>
</evidence>
<dbReference type="InterPro" id="IPR017441">
    <property type="entry name" value="Protein_kinase_ATP_BS"/>
</dbReference>